<sequence length="319" mass="34699">MGCACSVSVAERRIVLLGKSGDGKSSAGNTVLRKNIFTTKASASNARVDYQRGERKVYGKKITVIDTPGVFDADRDEKTTKSEIVKSLIECAPVVDAVIIVLKVGRYTKHENEVVQNLLNTLKDKRVLKHTVILFTHGEQLEGKTIEEFMKGCSELQALVAKCGGRCHVIDNKYWNKRKRGKKSNRVQVKKLLETIDELVKENGRYTNELLQKVEEHIQEEVKNMTEDNVHPKVQQEKAKKIVHNKIMSGLLGGIVGAVGSISVLLPPLLSVLNLYPTLTAALAVVGLPTGLAAGVYGVLGAVGGVFGAITGWNAAEDS</sequence>
<evidence type="ECO:0000313" key="7">
    <source>
        <dbReference type="EMBL" id="KAA0702480.1"/>
    </source>
</evidence>
<dbReference type="Gene3D" id="3.40.50.300">
    <property type="entry name" value="P-loop containing nucleotide triphosphate hydrolases"/>
    <property type="match status" value="1"/>
</dbReference>
<keyword evidence="5" id="KW-0472">Membrane</keyword>
<keyword evidence="2" id="KW-0547">Nucleotide-binding</keyword>
<accession>A0A5A9MYR6</accession>
<evidence type="ECO:0000259" key="6">
    <source>
        <dbReference type="PROSITE" id="PS51720"/>
    </source>
</evidence>
<evidence type="ECO:0000256" key="1">
    <source>
        <dbReference type="ARBA" id="ARBA00008535"/>
    </source>
</evidence>
<dbReference type="Proteomes" id="UP000324632">
    <property type="component" value="Chromosome 25"/>
</dbReference>
<dbReference type="PANTHER" id="PTHR10903:SF62">
    <property type="entry name" value="GTPASE IMAP FAMILY MEMBER 4-LIKE-RELATED"/>
    <property type="match status" value="1"/>
</dbReference>
<dbReference type="PROSITE" id="PS51720">
    <property type="entry name" value="G_AIG1"/>
    <property type="match status" value="1"/>
</dbReference>
<evidence type="ECO:0000256" key="3">
    <source>
        <dbReference type="ARBA" id="ARBA00023134"/>
    </source>
</evidence>
<protein>
    <submittedName>
        <fullName evidence="7">GTPase IMAP family member 7</fullName>
    </submittedName>
</protein>
<proteinExistence type="inferred from homology"/>
<dbReference type="InterPro" id="IPR045058">
    <property type="entry name" value="GIMA/IAN/Toc"/>
</dbReference>
<feature type="domain" description="AIG1-type G" evidence="6">
    <location>
        <begin position="9"/>
        <end position="215"/>
    </location>
</feature>
<gene>
    <name evidence="7" type="ORF">E1301_Tti018968</name>
</gene>
<evidence type="ECO:0000256" key="2">
    <source>
        <dbReference type="ARBA" id="ARBA00022741"/>
    </source>
</evidence>
<dbReference type="SUPFAM" id="SSF52540">
    <property type="entry name" value="P-loop containing nucleoside triphosphate hydrolases"/>
    <property type="match status" value="1"/>
</dbReference>
<dbReference type="PANTHER" id="PTHR10903">
    <property type="entry name" value="GTPASE, IMAP FAMILY MEMBER-RELATED"/>
    <property type="match status" value="1"/>
</dbReference>
<feature type="coiled-coil region" evidence="4">
    <location>
        <begin position="189"/>
        <end position="228"/>
    </location>
</feature>
<feature type="transmembrane region" description="Helical" evidence="5">
    <location>
        <begin position="247"/>
        <end position="270"/>
    </location>
</feature>
<dbReference type="AlphaFoldDB" id="A0A5A9MYR6"/>
<keyword evidence="5" id="KW-1133">Transmembrane helix</keyword>
<dbReference type="EMBL" id="SOYY01000025">
    <property type="protein sequence ID" value="KAA0702480.1"/>
    <property type="molecule type" value="Genomic_DNA"/>
</dbReference>
<dbReference type="GO" id="GO:0005525">
    <property type="term" value="F:GTP binding"/>
    <property type="evidence" value="ECO:0007669"/>
    <property type="project" value="UniProtKB-KW"/>
</dbReference>
<organism evidence="7 8">
    <name type="scientific">Triplophysa tibetana</name>
    <dbReference type="NCBI Taxonomy" id="1572043"/>
    <lineage>
        <taxon>Eukaryota</taxon>
        <taxon>Metazoa</taxon>
        <taxon>Chordata</taxon>
        <taxon>Craniata</taxon>
        <taxon>Vertebrata</taxon>
        <taxon>Euteleostomi</taxon>
        <taxon>Actinopterygii</taxon>
        <taxon>Neopterygii</taxon>
        <taxon>Teleostei</taxon>
        <taxon>Ostariophysi</taxon>
        <taxon>Cypriniformes</taxon>
        <taxon>Nemacheilidae</taxon>
        <taxon>Triplophysa</taxon>
    </lineage>
</organism>
<evidence type="ECO:0000313" key="8">
    <source>
        <dbReference type="Proteomes" id="UP000324632"/>
    </source>
</evidence>
<keyword evidence="5" id="KW-0812">Transmembrane</keyword>
<dbReference type="InterPro" id="IPR006703">
    <property type="entry name" value="G_AIG1"/>
</dbReference>
<keyword evidence="8" id="KW-1185">Reference proteome</keyword>
<comment type="similarity">
    <text evidence="1">Belongs to the TRAFAC class TrmE-Era-EngA-EngB-Septin-like GTPase superfamily. AIG1/Toc34/Toc159-like paraseptin GTPase family. IAN subfamily.</text>
</comment>
<dbReference type="FunFam" id="3.40.50.300:FF:000366">
    <property type="entry name" value="GTPase, IMAP family member 2"/>
    <property type="match status" value="1"/>
</dbReference>
<evidence type="ECO:0000256" key="5">
    <source>
        <dbReference type="SAM" id="Phobius"/>
    </source>
</evidence>
<comment type="caution">
    <text evidence="7">The sequence shown here is derived from an EMBL/GenBank/DDBJ whole genome shotgun (WGS) entry which is preliminary data.</text>
</comment>
<keyword evidence="4" id="KW-0175">Coiled coil</keyword>
<reference evidence="7 8" key="1">
    <citation type="journal article" date="2019" name="Mol. Ecol. Resour.">
        <title>Chromosome-level genome assembly of Triplophysa tibetana, a fish adapted to the harsh high-altitude environment of the Tibetan Plateau.</title>
        <authorList>
            <person name="Yang X."/>
            <person name="Liu H."/>
            <person name="Ma Z."/>
            <person name="Zou Y."/>
            <person name="Zou M."/>
            <person name="Mao Y."/>
            <person name="Li X."/>
            <person name="Wang H."/>
            <person name="Chen T."/>
            <person name="Wang W."/>
            <person name="Yang R."/>
        </authorList>
    </citation>
    <scope>NUCLEOTIDE SEQUENCE [LARGE SCALE GENOMIC DNA]</scope>
    <source>
        <strain evidence="7">TTIB1903HZAU</strain>
        <tissue evidence="7">Muscle</tissue>
    </source>
</reference>
<keyword evidence="3" id="KW-0342">GTP-binding</keyword>
<dbReference type="InterPro" id="IPR027417">
    <property type="entry name" value="P-loop_NTPase"/>
</dbReference>
<feature type="transmembrane region" description="Helical" evidence="5">
    <location>
        <begin position="282"/>
        <end position="310"/>
    </location>
</feature>
<dbReference type="Pfam" id="PF04548">
    <property type="entry name" value="AIG1"/>
    <property type="match status" value="1"/>
</dbReference>
<evidence type="ECO:0000256" key="4">
    <source>
        <dbReference type="SAM" id="Coils"/>
    </source>
</evidence>
<name>A0A5A9MYR6_9TELE</name>